<evidence type="ECO:0000313" key="1">
    <source>
        <dbReference type="EMBL" id="MFC3152811.1"/>
    </source>
</evidence>
<accession>A0ABV7HJD9</accession>
<name>A0ABV7HJD9_9GAMM</name>
<reference evidence="2" key="1">
    <citation type="journal article" date="2019" name="Int. J. Syst. Evol. Microbiol.">
        <title>The Global Catalogue of Microorganisms (GCM) 10K type strain sequencing project: providing services to taxonomists for standard genome sequencing and annotation.</title>
        <authorList>
            <consortium name="The Broad Institute Genomics Platform"/>
            <consortium name="The Broad Institute Genome Sequencing Center for Infectious Disease"/>
            <person name="Wu L."/>
            <person name="Ma J."/>
        </authorList>
    </citation>
    <scope>NUCLEOTIDE SEQUENCE [LARGE SCALE GENOMIC DNA]</scope>
    <source>
        <strain evidence="2">KCTC 52438</strain>
    </source>
</reference>
<evidence type="ECO:0008006" key="3">
    <source>
        <dbReference type="Google" id="ProtNLM"/>
    </source>
</evidence>
<dbReference type="RefSeq" id="WP_386722735.1">
    <property type="nucleotide sequence ID" value="NZ_JBHRSZ010000007.1"/>
</dbReference>
<sequence length="270" mass="29195">MKTVSMMKVFKKPQWMRKDVGPFWLSAQCFNGLCFNALCFSGLLGMGSVVHADTMDMSSNDAQLSLGASAGVLGVGVTATGTTDWHVKSGDRIQWRAMISGMDLEVDDGDIEFSDIEYEDTDYSITAMQLGLDWYPIASQGWTGDIFFSGGLMYVDTDFTANADMDKRFSVGSTTVNPGDIDALETEVESSGVLPYISLGWGNKITGEVGFDFMVELGLAYQLNDPDVKLVAVDPTGHLSAGDLDDEARDIEDEAGGVQAFGTITVAYHF</sequence>
<dbReference type="EMBL" id="JBHRSZ010000007">
    <property type="protein sequence ID" value="MFC3152811.1"/>
    <property type="molecule type" value="Genomic_DNA"/>
</dbReference>
<gene>
    <name evidence="1" type="ORF">ACFOEK_17365</name>
</gene>
<comment type="caution">
    <text evidence="1">The sequence shown here is derived from an EMBL/GenBank/DDBJ whole genome shotgun (WGS) entry which is preliminary data.</text>
</comment>
<organism evidence="1 2">
    <name type="scientific">Litoribrevibacter euphylliae</name>
    <dbReference type="NCBI Taxonomy" id="1834034"/>
    <lineage>
        <taxon>Bacteria</taxon>
        <taxon>Pseudomonadati</taxon>
        <taxon>Pseudomonadota</taxon>
        <taxon>Gammaproteobacteria</taxon>
        <taxon>Oceanospirillales</taxon>
        <taxon>Oceanospirillaceae</taxon>
        <taxon>Litoribrevibacter</taxon>
    </lineage>
</organism>
<evidence type="ECO:0000313" key="2">
    <source>
        <dbReference type="Proteomes" id="UP001595476"/>
    </source>
</evidence>
<keyword evidence="2" id="KW-1185">Reference proteome</keyword>
<protein>
    <recommendedName>
        <fullName evidence="3">Outer membrane protein beta-barrel domain-containing protein</fullName>
    </recommendedName>
</protein>
<dbReference type="Gene3D" id="2.40.160.170">
    <property type="match status" value="1"/>
</dbReference>
<dbReference type="Proteomes" id="UP001595476">
    <property type="component" value="Unassembled WGS sequence"/>
</dbReference>
<proteinExistence type="predicted"/>